<keyword evidence="2" id="KW-1185">Reference proteome</keyword>
<accession>A0ACC3SSA8</accession>
<evidence type="ECO:0000313" key="2">
    <source>
        <dbReference type="Proteomes" id="UP001433508"/>
    </source>
</evidence>
<gene>
    <name evidence="1" type="ORF">V1525DRAFT_366744</name>
</gene>
<evidence type="ECO:0000313" key="1">
    <source>
        <dbReference type="EMBL" id="KAK9234507.1"/>
    </source>
</evidence>
<proteinExistence type="predicted"/>
<name>A0ACC3SSA8_LIPKO</name>
<reference evidence="2" key="1">
    <citation type="journal article" date="2024" name="Front. Bioeng. Biotechnol.">
        <title>Genome-scale model development and genomic sequencing of the oleaginous clade Lipomyces.</title>
        <authorList>
            <person name="Czajka J.J."/>
            <person name="Han Y."/>
            <person name="Kim J."/>
            <person name="Mondo S.J."/>
            <person name="Hofstad B.A."/>
            <person name="Robles A."/>
            <person name="Haridas S."/>
            <person name="Riley R."/>
            <person name="LaButti K."/>
            <person name="Pangilinan J."/>
            <person name="Andreopoulos W."/>
            <person name="Lipzen A."/>
            <person name="Yan J."/>
            <person name="Wang M."/>
            <person name="Ng V."/>
            <person name="Grigoriev I.V."/>
            <person name="Spatafora J.W."/>
            <person name="Magnuson J.K."/>
            <person name="Baker S.E."/>
            <person name="Pomraning K.R."/>
        </authorList>
    </citation>
    <scope>NUCLEOTIDE SEQUENCE [LARGE SCALE GENOMIC DNA]</scope>
    <source>
        <strain evidence="2">CBS 7786</strain>
    </source>
</reference>
<dbReference type="EMBL" id="MU971470">
    <property type="protein sequence ID" value="KAK9234507.1"/>
    <property type="molecule type" value="Genomic_DNA"/>
</dbReference>
<organism evidence="1 2">
    <name type="scientific">Lipomyces kononenkoae</name>
    <name type="common">Yeast</name>
    <dbReference type="NCBI Taxonomy" id="34357"/>
    <lineage>
        <taxon>Eukaryota</taxon>
        <taxon>Fungi</taxon>
        <taxon>Dikarya</taxon>
        <taxon>Ascomycota</taxon>
        <taxon>Saccharomycotina</taxon>
        <taxon>Lipomycetes</taxon>
        <taxon>Lipomycetales</taxon>
        <taxon>Lipomycetaceae</taxon>
        <taxon>Lipomyces</taxon>
    </lineage>
</organism>
<protein>
    <submittedName>
        <fullName evidence="1">Metallo-dependent phosphatase-like protein</fullName>
    </submittedName>
</protein>
<sequence length="466" mass="52213">MKVSIIAVIGLAGRCLAALPVIQDYSKPSLNASQLRIAYNGPNGMSVAWNTPNKLWRPTVWYGRDVNFPFESAIGTSTTFNSSTNWDNIVYIRNLLPNTKYYYRVTDQPAYEGDFNRPENFYFVTAKEAGDHSSFSIAAFGDLGIITGTTPETAQIPDTFYSVFEHRSDFDFIWHSGDFGYANDWSEEEADGIFPNITGSVAYTDIMNSYYDQFVNVTMNTPYMVGPGNHEAECGVATANPVNCVAGQQNFTSYRHHFAMPTQDQTEGYAQNMWYSWNYGMAHFVQLNTETDFPSAPEHVYSGPFGTSGQQIAWLEADLVAVDRTVTPWVIVSGHRPWYSANTNCTACGDAFESLMVKYNVDVVWFGHVHYYERDTPIANGVPDPKGLNDPTSPWYITSGAAGNVEGHSKPISPLPTFVEYVNSTSFGWSMWTFHNSSSLTHQFISSETNEIMDEATLYKNHGLKW</sequence>
<comment type="caution">
    <text evidence="1">The sequence shown here is derived from an EMBL/GenBank/DDBJ whole genome shotgun (WGS) entry which is preliminary data.</text>
</comment>
<dbReference type="Proteomes" id="UP001433508">
    <property type="component" value="Unassembled WGS sequence"/>
</dbReference>